<feature type="domain" description="CCHC-type" evidence="3">
    <location>
        <begin position="60"/>
        <end position="74"/>
    </location>
</feature>
<evidence type="ECO:0000259" key="3">
    <source>
        <dbReference type="PROSITE" id="PS50158"/>
    </source>
</evidence>
<dbReference type="Ensembl" id="ENSCABT00000005406.1">
    <property type="protein sequence ID" value="ENSCABP00000004969.1"/>
    <property type="gene ID" value="ENSCABG00000003751.1"/>
</dbReference>
<dbReference type="InterPro" id="IPR036875">
    <property type="entry name" value="Znf_CCHC_sf"/>
</dbReference>
<proteinExistence type="predicted"/>
<evidence type="ECO:0000313" key="4">
    <source>
        <dbReference type="Ensembl" id="ENSCABP00000004969.1"/>
    </source>
</evidence>
<evidence type="ECO:0000256" key="2">
    <source>
        <dbReference type="SAM" id="MobiDB-lite"/>
    </source>
</evidence>
<accession>A0A8C0G7H5</accession>
<dbReference type="Gene3D" id="4.10.60.10">
    <property type="entry name" value="Zinc finger, CCHC-type"/>
    <property type="match status" value="1"/>
</dbReference>
<dbReference type="SMART" id="SM00343">
    <property type="entry name" value="ZnF_C2HC"/>
    <property type="match status" value="3"/>
</dbReference>
<organism evidence="4 5">
    <name type="scientific">Chelonoidis abingdonii</name>
    <name type="common">Abingdon island giant tortoise</name>
    <name type="synonym">Testudo abingdonii</name>
    <dbReference type="NCBI Taxonomy" id="106734"/>
    <lineage>
        <taxon>Eukaryota</taxon>
        <taxon>Metazoa</taxon>
        <taxon>Chordata</taxon>
        <taxon>Craniata</taxon>
        <taxon>Vertebrata</taxon>
        <taxon>Euteleostomi</taxon>
        <taxon>Archelosauria</taxon>
        <taxon>Testudinata</taxon>
        <taxon>Testudines</taxon>
        <taxon>Cryptodira</taxon>
        <taxon>Durocryptodira</taxon>
        <taxon>Testudinoidea</taxon>
        <taxon>Testudinidae</taxon>
        <taxon>Chelonoidis</taxon>
    </lineage>
</organism>
<keyword evidence="1" id="KW-0863">Zinc-finger</keyword>
<protein>
    <recommendedName>
        <fullName evidence="3">CCHC-type domain-containing protein</fullName>
    </recommendedName>
</protein>
<dbReference type="GO" id="GO:0008270">
    <property type="term" value="F:zinc ion binding"/>
    <property type="evidence" value="ECO:0007669"/>
    <property type="project" value="UniProtKB-KW"/>
</dbReference>
<sequence length="194" mass="21830">LIPEDDQTVGGAMGPSRTDGPAGGGTAGLVEAPVACVQEEWPRKEPGPRARRPGAELRTCYLCARSRHIKRDCPYGRACWVYGRWGHLWRDCLAPRNTTQACWHCRELGHLRKDCPLVGRETQPEAAEGVADWAPVLFIPSEGSGTSYFQKTRYWATWTIDLTQYSYVLNPERNLFIHQATCRVQHNNCLTANF</sequence>
<name>A0A8C0G7H5_CHEAB</name>
<evidence type="ECO:0000256" key="1">
    <source>
        <dbReference type="PROSITE-ProRule" id="PRU00047"/>
    </source>
</evidence>
<dbReference type="GO" id="GO:0003676">
    <property type="term" value="F:nucleic acid binding"/>
    <property type="evidence" value="ECO:0007669"/>
    <property type="project" value="InterPro"/>
</dbReference>
<keyword evidence="1" id="KW-0479">Metal-binding</keyword>
<keyword evidence="5" id="KW-1185">Reference proteome</keyword>
<evidence type="ECO:0000313" key="5">
    <source>
        <dbReference type="Proteomes" id="UP000694404"/>
    </source>
</evidence>
<dbReference type="AlphaFoldDB" id="A0A8C0G7H5"/>
<reference evidence="4" key="2">
    <citation type="submission" date="2025-09" db="UniProtKB">
        <authorList>
            <consortium name="Ensembl"/>
        </authorList>
    </citation>
    <scope>IDENTIFICATION</scope>
</reference>
<feature type="domain" description="CCHC-type" evidence="3">
    <location>
        <begin position="102"/>
        <end position="116"/>
    </location>
</feature>
<keyword evidence="1" id="KW-0862">Zinc</keyword>
<dbReference type="SUPFAM" id="SSF57756">
    <property type="entry name" value="Retrovirus zinc finger-like domains"/>
    <property type="match status" value="1"/>
</dbReference>
<dbReference type="Proteomes" id="UP000694404">
    <property type="component" value="Unplaced"/>
</dbReference>
<feature type="region of interest" description="Disordered" evidence="2">
    <location>
        <begin position="1"/>
        <end position="25"/>
    </location>
</feature>
<dbReference type="Pfam" id="PF00098">
    <property type="entry name" value="zf-CCHC"/>
    <property type="match status" value="1"/>
</dbReference>
<dbReference type="InterPro" id="IPR001878">
    <property type="entry name" value="Znf_CCHC"/>
</dbReference>
<dbReference type="PROSITE" id="PS50158">
    <property type="entry name" value="ZF_CCHC"/>
    <property type="match status" value="2"/>
</dbReference>
<reference evidence="4" key="1">
    <citation type="submission" date="2025-08" db="UniProtKB">
        <authorList>
            <consortium name="Ensembl"/>
        </authorList>
    </citation>
    <scope>IDENTIFICATION</scope>
</reference>